<evidence type="ECO:0000313" key="3">
    <source>
        <dbReference type="Proteomes" id="UP000324222"/>
    </source>
</evidence>
<dbReference type="Proteomes" id="UP000324222">
    <property type="component" value="Unassembled WGS sequence"/>
</dbReference>
<feature type="region of interest" description="Disordered" evidence="1">
    <location>
        <begin position="56"/>
        <end position="101"/>
    </location>
</feature>
<sequence length="101" mass="11475">MQSPVDSAFLFEEGKVNQARKNADAFFTKSFHEVAAAALKKRPQQVESPLVRPLATKPFTSGYRQPRRHAYPFKKPERPVLSSHPHKNRNSSAQGKKGFRK</sequence>
<name>A0A5B7IYR3_PORTR</name>
<evidence type="ECO:0000313" key="2">
    <source>
        <dbReference type="EMBL" id="MPC85364.1"/>
    </source>
</evidence>
<reference evidence="2 3" key="1">
    <citation type="submission" date="2019-05" db="EMBL/GenBank/DDBJ databases">
        <title>Another draft genome of Portunus trituberculatus and its Hox gene families provides insights of decapod evolution.</title>
        <authorList>
            <person name="Jeong J.-H."/>
            <person name="Song I."/>
            <person name="Kim S."/>
            <person name="Choi T."/>
            <person name="Kim D."/>
            <person name="Ryu S."/>
            <person name="Kim W."/>
        </authorList>
    </citation>
    <scope>NUCLEOTIDE SEQUENCE [LARGE SCALE GENOMIC DNA]</scope>
    <source>
        <tissue evidence="2">Muscle</tissue>
    </source>
</reference>
<gene>
    <name evidence="2" type="ORF">E2C01_080134</name>
</gene>
<evidence type="ECO:0000256" key="1">
    <source>
        <dbReference type="SAM" id="MobiDB-lite"/>
    </source>
</evidence>
<organism evidence="2 3">
    <name type="scientific">Portunus trituberculatus</name>
    <name type="common">Swimming crab</name>
    <name type="synonym">Neptunus trituberculatus</name>
    <dbReference type="NCBI Taxonomy" id="210409"/>
    <lineage>
        <taxon>Eukaryota</taxon>
        <taxon>Metazoa</taxon>
        <taxon>Ecdysozoa</taxon>
        <taxon>Arthropoda</taxon>
        <taxon>Crustacea</taxon>
        <taxon>Multicrustacea</taxon>
        <taxon>Malacostraca</taxon>
        <taxon>Eumalacostraca</taxon>
        <taxon>Eucarida</taxon>
        <taxon>Decapoda</taxon>
        <taxon>Pleocyemata</taxon>
        <taxon>Brachyura</taxon>
        <taxon>Eubrachyura</taxon>
        <taxon>Portunoidea</taxon>
        <taxon>Portunidae</taxon>
        <taxon>Portuninae</taxon>
        <taxon>Portunus</taxon>
    </lineage>
</organism>
<accession>A0A5B7IYR3</accession>
<proteinExistence type="predicted"/>
<comment type="caution">
    <text evidence="2">The sequence shown here is derived from an EMBL/GenBank/DDBJ whole genome shotgun (WGS) entry which is preliminary data.</text>
</comment>
<protein>
    <submittedName>
        <fullName evidence="2">Uncharacterized protein</fullName>
    </submittedName>
</protein>
<dbReference type="EMBL" id="VSRR010068207">
    <property type="protein sequence ID" value="MPC85364.1"/>
    <property type="molecule type" value="Genomic_DNA"/>
</dbReference>
<keyword evidence="3" id="KW-1185">Reference proteome</keyword>
<dbReference type="AlphaFoldDB" id="A0A5B7IYR3"/>